<sequence>MRTPSPRKLARLNARQRKKMHLGEFQEHVFEVQISFKEALSTTAFENFLGLFIAYVESRQLFVGALGGQFPEEKTEGIIFAAGRHSPTEEDRVAVQQWLQEQAEIEQASCSELTDAWYGWTSA</sequence>
<protein>
    <submittedName>
        <fullName evidence="1">YggL family protein</fullName>
    </submittedName>
</protein>
<dbReference type="Proteomes" id="UP001168613">
    <property type="component" value="Unassembled WGS sequence"/>
</dbReference>
<dbReference type="EMBL" id="JAJHNU010000001">
    <property type="protein sequence ID" value="MDN4120384.1"/>
    <property type="molecule type" value="Genomic_DNA"/>
</dbReference>
<evidence type="ECO:0000313" key="2">
    <source>
        <dbReference type="Proteomes" id="UP001168613"/>
    </source>
</evidence>
<dbReference type="PANTHER" id="PTHR38778:SF1">
    <property type="entry name" value="CYTOPLASMIC PROTEIN"/>
    <property type="match status" value="1"/>
</dbReference>
<proteinExistence type="predicted"/>
<dbReference type="Pfam" id="PF04320">
    <property type="entry name" value="YggL_50S_bp"/>
    <property type="match status" value="1"/>
</dbReference>
<evidence type="ECO:0000313" key="1">
    <source>
        <dbReference type="EMBL" id="MDN4120384.1"/>
    </source>
</evidence>
<dbReference type="RefSeq" id="WP_266122299.1">
    <property type="nucleotide sequence ID" value="NZ_JAJHNU010000001.1"/>
</dbReference>
<name>A0ABT8EGG2_9BURK</name>
<reference evidence="1" key="1">
    <citation type="submission" date="2021-11" db="EMBL/GenBank/DDBJ databases">
        <title>Draft genome sequence of Alcaligenes endophyticus type strain CCUG 75668T.</title>
        <authorList>
            <person name="Salva-Serra F."/>
            <person name="Duran R.E."/>
            <person name="Seeger M."/>
            <person name="Moore E.R.B."/>
            <person name="Jaen-Luchoro D."/>
        </authorList>
    </citation>
    <scope>NUCLEOTIDE SEQUENCE</scope>
    <source>
        <strain evidence="1">CCUG 75668</strain>
    </source>
</reference>
<organism evidence="1 2">
    <name type="scientific">Alcaligenes endophyticus</name>
    <dbReference type="NCBI Taxonomy" id="1929088"/>
    <lineage>
        <taxon>Bacteria</taxon>
        <taxon>Pseudomonadati</taxon>
        <taxon>Pseudomonadota</taxon>
        <taxon>Betaproteobacteria</taxon>
        <taxon>Burkholderiales</taxon>
        <taxon>Alcaligenaceae</taxon>
        <taxon>Alcaligenes</taxon>
    </lineage>
</organism>
<dbReference type="InterPro" id="IPR007416">
    <property type="entry name" value="YggL_50S_bp"/>
</dbReference>
<keyword evidence="2" id="KW-1185">Reference proteome</keyword>
<gene>
    <name evidence="1" type="ORF">LMS43_03665</name>
</gene>
<dbReference type="PANTHER" id="PTHR38778">
    <property type="entry name" value="CYTOPLASMIC PROTEIN-RELATED"/>
    <property type="match status" value="1"/>
</dbReference>
<accession>A0ABT8EGG2</accession>
<comment type="caution">
    <text evidence="1">The sequence shown here is derived from an EMBL/GenBank/DDBJ whole genome shotgun (WGS) entry which is preliminary data.</text>
</comment>